<dbReference type="STRING" id="70415.A0A5S6QV93"/>
<proteinExistence type="predicted"/>
<evidence type="ECO:0000313" key="1">
    <source>
        <dbReference type="Proteomes" id="UP000046395"/>
    </source>
</evidence>
<dbReference type="InterPro" id="IPR012337">
    <property type="entry name" value="RNaseH-like_sf"/>
</dbReference>
<name>A0A5S6QV93_TRIMR</name>
<accession>A0A5S6QV93</accession>
<protein>
    <submittedName>
        <fullName evidence="2">HAT C-terminal dimerisation domain-containing protein</fullName>
    </submittedName>
</protein>
<evidence type="ECO:0000313" key="2">
    <source>
        <dbReference type="WBParaSite" id="TMUE_3000011043.1"/>
    </source>
</evidence>
<dbReference type="PANTHER" id="PTHR45913:SF22">
    <property type="entry name" value="SCAN BOX DOMAIN-CONTAINING PROTEIN"/>
    <property type="match status" value="1"/>
</dbReference>
<keyword evidence="1" id="KW-1185">Reference proteome</keyword>
<dbReference type="WBParaSite" id="TMUE_3000011043.1">
    <property type="protein sequence ID" value="TMUE_3000011043.1"/>
    <property type="gene ID" value="WBGene00301135"/>
</dbReference>
<dbReference type="Proteomes" id="UP000046395">
    <property type="component" value="Unassembled WGS sequence"/>
</dbReference>
<dbReference type="AlphaFoldDB" id="A0A5S6QV93"/>
<sequence>MKLAPEETVQAIPLSNSTVCRRIDEMAGDIEGQLICLLWSRRFSLQLDETTLQDSDALLIEWYTDGKYYCLRNGRYRGFISYLKTVVPSVFTIHCVVHREHLVVNFIKSHAQKNRLFRQLCEENGEDFDTLLLHTEVRWLSKGNCLQRFVALRDSIVAFMPDKDFGKLNLLNKTLQGKDSDLISSKSAVVCFVKKLELYLHNLGRREFSQFPNLKAIAGILKDEDLLAYVSHLKQVIEDMKERFCDLLNLDIPCWILDPFGVPAVEVHPEIQEELIELQSDVIERHAFGQFGRGFWIKHDMPNKFPTLWGKVEQFLIAFPSTYLVECAFSVSLTKSRNRMDAAARGDLRLSLTRLELDIMKLAKAHAERFH</sequence>
<organism evidence="1 2">
    <name type="scientific">Trichuris muris</name>
    <name type="common">Mouse whipworm</name>
    <dbReference type="NCBI Taxonomy" id="70415"/>
    <lineage>
        <taxon>Eukaryota</taxon>
        <taxon>Metazoa</taxon>
        <taxon>Ecdysozoa</taxon>
        <taxon>Nematoda</taxon>
        <taxon>Enoplea</taxon>
        <taxon>Dorylaimia</taxon>
        <taxon>Trichinellida</taxon>
        <taxon>Trichuridae</taxon>
        <taxon>Trichuris</taxon>
    </lineage>
</organism>
<dbReference type="SUPFAM" id="SSF53098">
    <property type="entry name" value="Ribonuclease H-like"/>
    <property type="match status" value="1"/>
</dbReference>
<reference evidence="2" key="1">
    <citation type="submission" date="2019-12" db="UniProtKB">
        <authorList>
            <consortium name="WormBaseParasite"/>
        </authorList>
    </citation>
    <scope>IDENTIFICATION</scope>
</reference>
<dbReference type="PANTHER" id="PTHR45913">
    <property type="entry name" value="EPM2A-INTERACTING PROTEIN 1"/>
    <property type="match status" value="1"/>
</dbReference>